<comment type="caution">
    <text evidence="5">The sequence shown here is derived from an EMBL/GenBank/DDBJ whole genome shotgun (WGS) entry which is preliminary data.</text>
</comment>
<dbReference type="GO" id="GO:0046872">
    <property type="term" value="F:metal ion binding"/>
    <property type="evidence" value="ECO:0007669"/>
    <property type="project" value="UniProtKB-KW"/>
</dbReference>
<feature type="transmembrane region" description="Helical" evidence="3">
    <location>
        <begin position="96"/>
        <end position="118"/>
    </location>
</feature>
<keyword evidence="3" id="KW-0472">Membrane</keyword>
<comment type="cofactor">
    <cofactor evidence="1">
        <name>a divalent metal cation</name>
        <dbReference type="ChEBI" id="CHEBI:60240"/>
    </cofactor>
</comment>
<evidence type="ECO:0000256" key="1">
    <source>
        <dbReference type="ARBA" id="ARBA00001968"/>
    </source>
</evidence>
<dbReference type="EMBL" id="JAHHUM010002604">
    <property type="protein sequence ID" value="KAK5602731.1"/>
    <property type="molecule type" value="Genomic_DNA"/>
</dbReference>
<dbReference type="InterPro" id="IPR027806">
    <property type="entry name" value="HARBI1_dom"/>
</dbReference>
<evidence type="ECO:0000313" key="5">
    <source>
        <dbReference type="EMBL" id="KAK5602731.1"/>
    </source>
</evidence>
<accession>A0AAV9QYY3</accession>
<gene>
    <name evidence="5" type="ORF">CRENBAI_002513</name>
</gene>
<protein>
    <recommendedName>
        <fullName evidence="4">DDE Tnp4 domain-containing protein</fullName>
    </recommendedName>
</protein>
<keyword evidence="3" id="KW-1133">Transmembrane helix</keyword>
<evidence type="ECO:0000256" key="3">
    <source>
        <dbReference type="SAM" id="Phobius"/>
    </source>
</evidence>
<organism evidence="5 6">
    <name type="scientific">Crenichthys baileyi</name>
    <name type="common">White River springfish</name>
    <dbReference type="NCBI Taxonomy" id="28760"/>
    <lineage>
        <taxon>Eukaryota</taxon>
        <taxon>Metazoa</taxon>
        <taxon>Chordata</taxon>
        <taxon>Craniata</taxon>
        <taxon>Vertebrata</taxon>
        <taxon>Euteleostomi</taxon>
        <taxon>Actinopterygii</taxon>
        <taxon>Neopterygii</taxon>
        <taxon>Teleostei</taxon>
        <taxon>Neoteleostei</taxon>
        <taxon>Acanthomorphata</taxon>
        <taxon>Ovalentaria</taxon>
        <taxon>Atherinomorphae</taxon>
        <taxon>Cyprinodontiformes</taxon>
        <taxon>Goodeidae</taxon>
        <taxon>Crenichthys</taxon>
    </lineage>
</organism>
<dbReference type="Pfam" id="PF13359">
    <property type="entry name" value="DDE_Tnp_4"/>
    <property type="match status" value="1"/>
</dbReference>
<keyword evidence="2" id="KW-0479">Metal-binding</keyword>
<reference evidence="5 6" key="1">
    <citation type="submission" date="2021-06" db="EMBL/GenBank/DDBJ databases">
        <authorList>
            <person name="Palmer J.M."/>
        </authorList>
    </citation>
    <scope>NUCLEOTIDE SEQUENCE [LARGE SCALE GENOMIC DNA]</scope>
    <source>
        <strain evidence="5 6">MEX-2019</strain>
        <tissue evidence="5">Muscle</tissue>
    </source>
</reference>
<evidence type="ECO:0000259" key="4">
    <source>
        <dbReference type="Pfam" id="PF13359"/>
    </source>
</evidence>
<evidence type="ECO:0000256" key="2">
    <source>
        <dbReference type="ARBA" id="ARBA00022723"/>
    </source>
</evidence>
<keyword evidence="3" id="KW-0812">Transmembrane</keyword>
<dbReference type="Proteomes" id="UP001311232">
    <property type="component" value="Unassembled WGS sequence"/>
</dbReference>
<name>A0AAV9QYY3_9TELE</name>
<dbReference type="AlphaFoldDB" id="A0AAV9QYY3"/>
<sequence>MRSPGFFHNACILKESTLYKRLLANQPVGIVLEDAAYPLPPRPMAPFLAPNSPEQAHFYTAHSKTRCTIKLLHGALKRCFVCLKYMQVEPQEVSNLILAVGAGVFVFVLFVFSFIVGADVLRLW</sequence>
<proteinExistence type="predicted"/>
<feature type="domain" description="DDE Tnp4" evidence="4">
    <location>
        <begin position="4"/>
        <end position="99"/>
    </location>
</feature>
<keyword evidence="6" id="KW-1185">Reference proteome</keyword>
<evidence type="ECO:0000313" key="6">
    <source>
        <dbReference type="Proteomes" id="UP001311232"/>
    </source>
</evidence>